<feature type="compositionally biased region" description="Pro residues" evidence="1">
    <location>
        <begin position="236"/>
        <end position="247"/>
    </location>
</feature>
<evidence type="ECO:0000313" key="2">
    <source>
        <dbReference type="EMBL" id="MPC48225.1"/>
    </source>
</evidence>
<organism evidence="2 3">
    <name type="scientific">Portunus trituberculatus</name>
    <name type="common">Swimming crab</name>
    <name type="synonym">Neptunus trituberculatus</name>
    <dbReference type="NCBI Taxonomy" id="210409"/>
    <lineage>
        <taxon>Eukaryota</taxon>
        <taxon>Metazoa</taxon>
        <taxon>Ecdysozoa</taxon>
        <taxon>Arthropoda</taxon>
        <taxon>Crustacea</taxon>
        <taxon>Multicrustacea</taxon>
        <taxon>Malacostraca</taxon>
        <taxon>Eumalacostraca</taxon>
        <taxon>Eucarida</taxon>
        <taxon>Decapoda</taxon>
        <taxon>Pleocyemata</taxon>
        <taxon>Brachyura</taxon>
        <taxon>Eubrachyura</taxon>
        <taxon>Portunoidea</taxon>
        <taxon>Portunidae</taxon>
        <taxon>Portuninae</taxon>
        <taxon>Portunus</taxon>
    </lineage>
</organism>
<gene>
    <name evidence="2" type="ORF">E2C01_041993</name>
</gene>
<evidence type="ECO:0000256" key="1">
    <source>
        <dbReference type="SAM" id="MobiDB-lite"/>
    </source>
</evidence>
<name>A0A5B7FS65_PORTR</name>
<sequence>MSLLRMRDPGVDDAAACCEVWHGSIQRDYGEAMTDARRTSAKETTTSQPSLLLVLTGLTWNLYCPTWLYFDYYNNGTCYIESSKWYDNVAGSGELVSANPNENLLLLPFLQLHELCKIRNPNLTEFECSNKIIIVHIGFIHNEGRPELGHPRVSSQLLGTNHEAQGVMAVRTGLGEVSESSLVRLEETRRSLAFMLFRLCSEPRPGPEVRARCGGGRASIRGLDGGGAGGGGVPLVPLPLSDPPALEPPWSVTRSRGG</sequence>
<dbReference type="EMBL" id="VSRR010008169">
    <property type="protein sequence ID" value="MPC48225.1"/>
    <property type="molecule type" value="Genomic_DNA"/>
</dbReference>
<accession>A0A5B7FS65</accession>
<proteinExistence type="predicted"/>
<dbReference type="AlphaFoldDB" id="A0A5B7FS65"/>
<dbReference type="Proteomes" id="UP000324222">
    <property type="component" value="Unassembled WGS sequence"/>
</dbReference>
<feature type="region of interest" description="Disordered" evidence="1">
    <location>
        <begin position="222"/>
        <end position="258"/>
    </location>
</feature>
<comment type="caution">
    <text evidence="2">The sequence shown here is derived from an EMBL/GenBank/DDBJ whole genome shotgun (WGS) entry which is preliminary data.</text>
</comment>
<reference evidence="2 3" key="1">
    <citation type="submission" date="2019-05" db="EMBL/GenBank/DDBJ databases">
        <title>Another draft genome of Portunus trituberculatus and its Hox gene families provides insights of decapod evolution.</title>
        <authorList>
            <person name="Jeong J.-H."/>
            <person name="Song I."/>
            <person name="Kim S."/>
            <person name="Choi T."/>
            <person name="Kim D."/>
            <person name="Ryu S."/>
            <person name="Kim W."/>
        </authorList>
    </citation>
    <scope>NUCLEOTIDE SEQUENCE [LARGE SCALE GENOMIC DNA]</scope>
    <source>
        <tissue evidence="2">Muscle</tissue>
    </source>
</reference>
<keyword evidence="3" id="KW-1185">Reference proteome</keyword>
<feature type="compositionally biased region" description="Gly residues" evidence="1">
    <location>
        <begin position="222"/>
        <end position="233"/>
    </location>
</feature>
<protein>
    <submittedName>
        <fullName evidence="2">Uncharacterized protein</fullName>
    </submittedName>
</protein>
<evidence type="ECO:0000313" key="3">
    <source>
        <dbReference type="Proteomes" id="UP000324222"/>
    </source>
</evidence>